<name>A0A0D3K0K6_EMIH1</name>
<dbReference type="AlphaFoldDB" id="A0A0D3K0K6"/>
<dbReference type="KEGG" id="ehx:EMIHUDRAFT_449853"/>
<feature type="region of interest" description="Disordered" evidence="1">
    <location>
        <begin position="108"/>
        <end position="241"/>
    </location>
</feature>
<feature type="compositionally biased region" description="Basic and acidic residues" evidence="1">
    <location>
        <begin position="134"/>
        <end position="182"/>
    </location>
</feature>
<evidence type="ECO:0000313" key="2">
    <source>
        <dbReference type="EnsemblProtists" id="EOD29291"/>
    </source>
</evidence>
<feature type="compositionally biased region" description="Basic and acidic residues" evidence="1">
    <location>
        <begin position="191"/>
        <end position="232"/>
    </location>
</feature>
<protein>
    <submittedName>
        <fullName evidence="2">Uncharacterized protein</fullName>
    </submittedName>
</protein>
<evidence type="ECO:0000313" key="3">
    <source>
        <dbReference type="Proteomes" id="UP000013827"/>
    </source>
</evidence>
<dbReference type="GeneID" id="19046640"/>
<reference evidence="3" key="1">
    <citation type="journal article" date="2013" name="Nature">
        <title>Pan genome of the phytoplankton Emiliania underpins its global distribution.</title>
        <authorList>
            <person name="Read B.A."/>
            <person name="Kegel J."/>
            <person name="Klute M.J."/>
            <person name="Kuo A."/>
            <person name="Lefebvre S.C."/>
            <person name="Maumus F."/>
            <person name="Mayer C."/>
            <person name="Miller J."/>
            <person name="Monier A."/>
            <person name="Salamov A."/>
            <person name="Young J."/>
            <person name="Aguilar M."/>
            <person name="Claverie J.M."/>
            <person name="Frickenhaus S."/>
            <person name="Gonzalez K."/>
            <person name="Herman E.K."/>
            <person name="Lin Y.C."/>
            <person name="Napier J."/>
            <person name="Ogata H."/>
            <person name="Sarno A.F."/>
            <person name="Shmutz J."/>
            <person name="Schroeder D."/>
            <person name="de Vargas C."/>
            <person name="Verret F."/>
            <person name="von Dassow P."/>
            <person name="Valentin K."/>
            <person name="Van de Peer Y."/>
            <person name="Wheeler G."/>
            <person name="Dacks J.B."/>
            <person name="Delwiche C.F."/>
            <person name="Dyhrman S.T."/>
            <person name="Glockner G."/>
            <person name="John U."/>
            <person name="Richards T."/>
            <person name="Worden A.Z."/>
            <person name="Zhang X."/>
            <person name="Grigoriev I.V."/>
            <person name="Allen A.E."/>
            <person name="Bidle K."/>
            <person name="Borodovsky M."/>
            <person name="Bowler C."/>
            <person name="Brownlee C."/>
            <person name="Cock J.M."/>
            <person name="Elias M."/>
            <person name="Gladyshev V.N."/>
            <person name="Groth M."/>
            <person name="Guda C."/>
            <person name="Hadaegh A."/>
            <person name="Iglesias-Rodriguez M.D."/>
            <person name="Jenkins J."/>
            <person name="Jones B.M."/>
            <person name="Lawson T."/>
            <person name="Leese F."/>
            <person name="Lindquist E."/>
            <person name="Lobanov A."/>
            <person name="Lomsadze A."/>
            <person name="Malik S.B."/>
            <person name="Marsh M.E."/>
            <person name="Mackinder L."/>
            <person name="Mock T."/>
            <person name="Mueller-Roeber B."/>
            <person name="Pagarete A."/>
            <person name="Parker M."/>
            <person name="Probert I."/>
            <person name="Quesneville H."/>
            <person name="Raines C."/>
            <person name="Rensing S.A."/>
            <person name="Riano-Pachon D.M."/>
            <person name="Richier S."/>
            <person name="Rokitta S."/>
            <person name="Shiraiwa Y."/>
            <person name="Soanes D.M."/>
            <person name="van der Giezen M."/>
            <person name="Wahlund T.M."/>
            <person name="Williams B."/>
            <person name="Wilson W."/>
            <person name="Wolfe G."/>
            <person name="Wurch L.L."/>
        </authorList>
    </citation>
    <scope>NUCLEOTIDE SEQUENCE</scope>
</reference>
<accession>A0A0D3K0K6</accession>
<dbReference type="RefSeq" id="XP_005781720.1">
    <property type="nucleotide sequence ID" value="XM_005781663.1"/>
</dbReference>
<evidence type="ECO:0000256" key="1">
    <source>
        <dbReference type="SAM" id="MobiDB-lite"/>
    </source>
</evidence>
<sequence length="241" mass="27493">MPPVAAGDAAKWALLLRQLGTTSSMEEAVVFAVENPGKADEFVAAAVSWMRVNAGLRMRILMAIDQICARASAAPSAEASGSRPAFVNAVRAYMTLMFKALLLRDGPTQPPADMTVREGQEGQEQAGLPPRRSPAAERERRGSGESAPRRPGRDGSRGRSEWDSYRDRDRGRYSEGHRARDRDRRRRSSSRSRESYERRRWGGREWRDRSWRSRSRGDRGDRDRDRGRDYRHRDFRSRSRS</sequence>
<reference evidence="2" key="2">
    <citation type="submission" date="2024-10" db="UniProtKB">
        <authorList>
            <consortium name="EnsemblProtists"/>
        </authorList>
    </citation>
    <scope>IDENTIFICATION</scope>
</reference>
<dbReference type="Proteomes" id="UP000013827">
    <property type="component" value="Unassembled WGS sequence"/>
</dbReference>
<dbReference type="PaxDb" id="2903-EOD29291"/>
<keyword evidence="3" id="KW-1185">Reference proteome</keyword>
<proteinExistence type="predicted"/>
<dbReference type="HOGENOM" id="CLU_1154273_0_0_1"/>
<organism evidence="2 3">
    <name type="scientific">Emiliania huxleyi (strain CCMP1516)</name>
    <dbReference type="NCBI Taxonomy" id="280463"/>
    <lineage>
        <taxon>Eukaryota</taxon>
        <taxon>Haptista</taxon>
        <taxon>Haptophyta</taxon>
        <taxon>Prymnesiophyceae</taxon>
        <taxon>Isochrysidales</taxon>
        <taxon>Noelaerhabdaceae</taxon>
        <taxon>Emiliania</taxon>
    </lineage>
</organism>
<dbReference type="EnsemblProtists" id="EOD29291">
    <property type="protein sequence ID" value="EOD29291"/>
    <property type="gene ID" value="EMIHUDRAFT_449853"/>
</dbReference>